<dbReference type="OrthoDB" id="1432984at2759"/>
<protein>
    <recommendedName>
        <fullName evidence="1">Reverse transcriptase zinc-binding domain-containing protein</fullName>
    </recommendedName>
</protein>
<evidence type="ECO:0000313" key="3">
    <source>
        <dbReference type="Proteomes" id="UP000886595"/>
    </source>
</evidence>
<reference evidence="2 3" key="1">
    <citation type="submission" date="2020-02" db="EMBL/GenBank/DDBJ databases">
        <authorList>
            <person name="Ma Q."/>
            <person name="Huang Y."/>
            <person name="Song X."/>
            <person name="Pei D."/>
        </authorList>
    </citation>
    <scope>NUCLEOTIDE SEQUENCE [LARGE SCALE GENOMIC DNA]</scope>
    <source>
        <strain evidence="2">Sxm20200214</strain>
        <tissue evidence="2">Leaf</tissue>
    </source>
</reference>
<organism evidence="2 3">
    <name type="scientific">Brassica carinata</name>
    <name type="common">Ethiopian mustard</name>
    <name type="synonym">Abyssinian cabbage</name>
    <dbReference type="NCBI Taxonomy" id="52824"/>
    <lineage>
        <taxon>Eukaryota</taxon>
        <taxon>Viridiplantae</taxon>
        <taxon>Streptophyta</taxon>
        <taxon>Embryophyta</taxon>
        <taxon>Tracheophyta</taxon>
        <taxon>Spermatophyta</taxon>
        <taxon>Magnoliopsida</taxon>
        <taxon>eudicotyledons</taxon>
        <taxon>Gunneridae</taxon>
        <taxon>Pentapetalae</taxon>
        <taxon>rosids</taxon>
        <taxon>malvids</taxon>
        <taxon>Brassicales</taxon>
        <taxon>Brassicaceae</taxon>
        <taxon>Brassiceae</taxon>
        <taxon>Brassica</taxon>
    </lineage>
</organism>
<sequence length="142" mass="16184">MSSPVLGPDTWNWKKNIWSPPLLPKLKFFLWKVALNALPTGDNLQKKGLLINTNCARCGGTESIYHILVHCTFAKEVWEVGPWLHQLNPLHFVNFKELLKASHTWNLNSPVVHDLFHCDISPIGQLSSVYNTISSFPNHIFL</sequence>
<name>A0A8X7TUR9_BRACI</name>
<proteinExistence type="predicted"/>
<dbReference type="Pfam" id="PF13966">
    <property type="entry name" value="zf-RVT"/>
    <property type="match status" value="1"/>
</dbReference>
<gene>
    <name evidence="2" type="ORF">Bca52824_074431</name>
</gene>
<dbReference type="AlphaFoldDB" id="A0A8X7TUR9"/>
<dbReference type="InterPro" id="IPR026960">
    <property type="entry name" value="RVT-Znf"/>
</dbReference>
<keyword evidence="3" id="KW-1185">Reference proteome</keyword>
<evidence type="ECO:0000259" key="1">
    <source>
        <dbReference type="Pfam" id="PF13966"/>
    </source>
</evidence>
<dbReference type="Proteomes" id="UP000886595">
    <property type="component" value="Unassembled WGS sequence"/>
</dbReference>
<comment type="caution">
    <text evidence="2">The sequence shown here is derived from an EMBL/GenBank/DDBJ whole genome shotgun (WGS) entry which is preliminary data.</text>
</comment>
<feature type="domain" description="Reverse transcriptase zinc-binding" evidence="1">
    <location>
        <begin position="11"/>
        <end position="78"/>
    </location>
</feature>
<accession>A0A8X7TUR9</accession>
<dbReference type="EMBL" id="JAAMPC010000015">
    <property type="protein sequence ID" value="KAG2255137.1"/>
    <property type="molecule type" value="Genomic_DNA"/>
</dbReference>
<evidence type="ECO:0000313" key="2">
    <source>
        <dbReference type="EMBL" id="KAG2255137.1"/>
    </source>
</evidence>